<keyword evidence="13 17" id="KW-0503">Monooxygenase</keyword>
<evidence type="ECO:0000313" key="19">
    <source>
        <dbReference type="EMBL" id="CAF4754108.1"/>
    </source>
</evidence>
<keyword evidence="10" id="KW-0492">Microsome</keyword>
<dbReference type="GO" id="GO:0016712">
    <property type="term" value="F:oxidoreductase activity, acting on paired donors, with incorporation or reduction of molecular oxygen, reduced flavin or flavoprotein as one donor, and incorporation of one atom of oxygen"/>
    <property type="evidence" value="ECO:0007669"/>
    <property type="project" value="UniProtKB-EC"/>
</dbReference>
<dbReference type="PANTHER" id="PTHR24292:SF84">
    <property type="entry name" value="CYTOCHROME P450 28A5-RELATED"/>
    <property type="match status" value="1"/>
</dbReference>
<dbReference type="PROSITE" id="PS00086">
    <property type="entry name" value="CYTOCHROME_P450"/>
    <property type="match status" value="1"/>
</dbReference>
<evidence type="ECO:0000256" key="4">
    <source>
        <dbReference type="ARBA" id="ARBA00004406"/>
    </source>
</evidence>
<dbReference type="PANTHER" id="PTHR24292">
    <property type="entry name" value="CYTOCHROME P450"/>
    <property type="match status" value="1"/>
</dbReference>
<feature type="signal peptide" evidence="18">
    <location>
        <begin position="1"/>
        <end position="20"/>
    </location>
</feature>
<comment type="cofactor">
    <cofactor evidence="1 16">
        <name>heme</name>
        <dbReference type="ChEBI" id="CHEBI:30413"/>
    </cofactor>
</comment>
<keyword evidence="18" id="KW-0732">Signal</keyword>
<keyword evidence="14" id="KW-0472">Membrane</keyword>
<accession>A0A821LQP0</accession>
<dbReference type="OrthoDB" id="2789670at2759"/>
<keyword evidence="12 16" id="KW-0408">Iron</keyword>
<organism evidence="19 20">
    <name type="scientific">Pieris macdunnoughi</name>
    <dbReference type="NCBI Taxonomy" id="345717"/>
    <lineage>
        <taxon>Eukaryota</taxon>
        <taxon>Metazoa</taxon>
        <taxon>Ecdysozoa</taxon>
        <taxon>Arthropoda</taxon>
        <taxon>Hexapoda</taxon>
        <taxon>Insecta</taxon>
        <taxon>Pterygota</taxon>
        <taxon>Neoptera</taxon>
        <taxon>Endopterygota</taxon>
        <taxon>Lepidoptera</taxon>
        <taxon>Glossata</taxon>
        <taxon>Ditrysia</taxon>
        <taxon>Papilionoidea</taxon>
        <taxon>Pieridae</taxon>
        <taxon>Pierinae</taxon>
        <taxon>Pieris</taxon>
    </lineage>
</organism>
<dbReference type="InterPro" id="IPR050476">
    <property type="entry name" value="Insect_CytP450_Detox"/>
</dbReference>
<dbReference type="SUPFAM" id="SSF48264">
    <property type="entry name" value="Cytochrome P450"/>
    <property type="match status" value="1"/>
</dbReference>
<dbReference type="Gene3D" id="1.10.630.10">
    <property type="entry name" value="Cytochrome P450"/>
    <property type="match status" value="1"/>
</dbReference>
<dbReference type="Pfam" id="PF00067">
    <property type="entry name" value="p450"/>
    <property type="match status" value="1"/>
</dbReference>
<evidence type="ECO:0000256" key="13">
    <source>
        <dbReference type="ARBA" id="ARBA00023033"/>
    </source>
</evidence>
<dbReference type="InterPro" id="IPR001128">
    <property type="entry name" value="Cyt_P450"/>
</dbReference>
<dbReference type="PRINTS" id="PR00385">
    <property type="entry name" value="P450"/>
</dbReference>
<comment type="catalytic activity">
    <reaction evidence="15">
        <text>an organic molecule + reduced [NADPH--hemoprotein reductase] + O2 = an alcohol + oxidized [NADPH--hemoprotein reductase] + H2O + H(+)</text>
        <dbReference type="Rhea" id="RHEA:17149"/>
        <dbReference type="Rhea" id="RHEA-COMP:11964"/>
        <dbReference type="Rhea" id="RHEA-COMP:11965"/>
        <dbReference type="ChEBI" id="CHEBI:15377"/>
        <dbReference type="ChEBI" id="CHEBI:15378"/>
        <dbReference type="ChEBI" id="CHEBI:15379"/>
        <dbReference type="ChEBI" id="CHEBI:30879"/>
        <dbReference type="ChEBI" id="CHEBI:57618"/>
        <dbReference type="ChEBI" id="CHEBI:58210"/>
        <dbReference type="ChEBI" id="CHEBI:142491"/>
        <dbReference type="EC" id="1.14.14.1"/>
    </reaction>
</comment>
<comment type="function">
    <text evidence="2">May be involved in the metabolism of insect hormones and in the breakdown of synthetic insecticides.</text>
</comment>
<dbReference type="PRINTS" id="PR00463">
    <property type="entry name" value="EP450I"/>
</dbReference>
<keyword evidence="8 16" id="KW-0479">Metal-binding</keyword>
<dbReference type="InterPro" id="IPR017972">
    <property type="entry name" value="Cyt_P450_CS"/>
</dbReference>
<protein>
    <recommendedName>
        <fullName evidence="6">unspecific monooxygenase</fullName>
        <ecNumber evidence="6">1.14.14.1</ecNumber>
    </recommendedName>
</protein>
<evidence type="ECO:0000256" key="10">
    <source>
        <dbReference type="ARBA" id="ARBA00022848"/>
    </source>
</evidence>
<evidence type="ECO:0000256" key="16">
    <source>
        <dbReference type="PIRSR" id="PIRSR602401-1"/>
    </source>
</evidence>
<keyword evidence="11 17" id="KW-0560">Oxidoreductase</keyword>
<evidence type="ECO:0000256" key="14">
    <source>
        <dbReference type="ARBA" id="ARBA00023136"/>
    </source>
</evidence>
<evidence type="ECO:0000313" key="20">
    <source>
        <dbReference type="Proteomes" id="UP000663880"/>
    </source>
</evidence>
<keyword evidence="20" id="KW-1185">Reference proteome</keyword>
<dbReference type="GO" id="GO:0005789">
    <property type="term" value="C:endoplasmic reticulum membrane"/>
    <property type="evidence" value="ECO:0007669"/>
    <property type="project" value="UniProtKB-SubCell"/>
</dbReference>
<dbReference type="EMBL" id="CAJOBZ010000002">
    <property type="protein sequence ID" value="CAF4754108.1"/>
    <property type="molecule type" value="Genomic_DNA"/>
</dbReference>
<evidence type="ECO:0000256" key="15">
    <source>
        <dbReference type="ARBA" id="ARBA00047827"/>
    </source>
</evidence>
<dbReference type="FunFam" id="1.10.630.10:FF:000182">
    <property type="entry name" value="Cytochrome P450 3A4"/>
    <property type="match status" value="1"/>
</dbReference>
<evidence type="ECO:0000256" key="12">
    <source>
        <dbReference type="ARBA" id="ARBA00023004"/>
    </source>
</evidence>
<evidence type="ECO:0000256" key="3">
    <source>
        <dbReference type="ARBA" id="ARBA00004174"/>
    </source>
</evidence>
<dbReference type="GO" id="GO:0020037">
    <property type="term" value="F:heme binding"/>
    <property type="evidence" value="ECO:0007669"/>
    <property type="project" value="InterPro"/>
</dbReference>
<dbReference type="InterPro" id="IPR002401">
    <property type="entry name" value="Cyt_P450_E_grp-I"/>
</dbReference>
<dbReference type="CDD" id="cd11056">
    <property type="entry name" value="CYP6-like"/>
    <property type="match status" value="1"/>
</dbReference>
<dbReference type="InterPro" id="IPR036396">
    <property type="entry name" value="Cyt_P450_sf"/>
</dbReference>
<evidence type="ECO:0000256" key="2">
    <source>
        <dbReference type="ARBA" id="ARBA00003690"/>
    </source>
</evidence>
<evidence type="ECO:0000256" key="18">
    <source>
        <dbReference type="SAM" id="SignalP"/>
    </source>
</evidence>
<evidence type="ECO:0000256" key="11">
    <source>
        <dbReference type="ARBA" id="ARBA00023002"/>
    </source>
</evidence>
<dbReference type="EC" id="1.14.14.1" evidence="6"/>
<evidence type="ECO:0000256" key="1">
    <source>
        <dbReference type="ARBA" id="ARBA00001971"/>
    </source>
</evidence>
<gene>
    <name evidence="19" type="ORF">PMACD_LOCUS860</name>
</gene>
<evidence type="ECO:0000256" key="8">
    <source>
        <dbReference type="ARBA" id="ARBA00022723"/>
    </source>
</evidence>
<comment type="subcellular location">
    <subcellularLocation>
        <location evidence="4">Endoplasmic reticulum membrane</location>
        <topology evidence="4">Peripheral membrane protein</topology>
    </subcellularLocation>
    <subcellularLocation>
        <location evidence="3">Microsome membrane</location>
        <topology evidence="3">Peripheral membrane protein</topology>
    </subcellularLocation>
</comment>
<dbReference type="GO" id="GO:0005506">
    <property type="term" value="F:iron ion binding"/>
    <property type="evidence" value="ECO:0007669"/>
    <property type="project" value="InterPro"/>
</dbReference>
<evidence type="ECO:0000256" key="7">
    <source>
        <dbReference type="ARBA" id="ARBA00022617"/>
    </source>
</evidence>
<sequence>MISLVLTFCALLFLVIYFIGKNNEVYWNKRNVAFYTKNKVTGIMWDFLTKDTPLFKTVCEVYKQYRNEPAVGIGSFLTPSLYVIDLNNVQHILASDFHSFHYRGLDTNKNDLLADNVLFMKGNRWKLMRQNMTPLFTPTKLKAMFYIVDKSARDFVIHLENNPILLKGNAFNTISSFCSAAISAAVFGVTAKSIFDSPFLMVAKKSFNSTFIKDLKFVIGIFSNGLFKLLGFTMFHDHEKFFINTIKQVLRERKSSNVKKHDFVDLCVNIQNSGDLLDKETGYKITPTDEILAAQAFFFFVGGVEPTTSAIFTTLVELGKNPKILERLQNEIDETFRKNNNELSYELVMNMIYLDMVLCEALRMHPPIAFLMRRCVRDSVLPVGNIKIENGTKIFIPLYERHHDEKHFPEPELFNPERFSPENRHKINDLTYTPFGKGNRQCIGTRFALLQTKTGLIHLLHNFSVKTRIKDGGIKHRREQLQVRLDNVDLEFISRAKKI</sequence>
<evidence type="ECO:0000256" key="17">
    <source>
        <dbReference type="RuleBase" id="RU000461"/>
    </source>
</evidence>
<feature type="chain" id="PRO_5032288564" description="unspecific monooxygenase" evidence="18">
    <location>
        <begin position="21"/>
        <end position="499"/>
    </location>
</feature>
<evidence type="ECO:0000256" key="9">
    <source>
        <dbReference type="ARBA" id="ARBA00022824"/>
    </source>
</evidence>
<comment type="similarity">
    <text evidence="5 17">Belongs to the cytochrome P450 family.</text>
</comment>
<dbReference type="Proteomes" id="UP000663880">
    <property type="component" value="Unassembled WGS sequence"/>
</dbReference>
<evidence type="ECO:0000256" key="5">
    <source>
        <dbReference type="ARBA" id="ARBA00010617"/>
    </source>
</evidence>
<reference evidence="19" key="1">
    <citation type="submission" date="2021-02" db="EMBL/GenBank/DDBJ databases">
        <authorList>
            <person name="Steward A R."/>
        </authorList>
    </citation>
    <scope>NUCLEOTIDE SEQUENCE</scope>
</reference>
<keyword evidence="9" id="KW-0256">Endoplasmic reticulum</keyword>
<evidence type="ECO:0000256" key="6">
    <source>
        <dbReference type="ARBA" id="ARBA00012109"/>
    </source>
</evidence>
<name>A0A821LQP0_9NEOP</name>
<proteinExistence type="inferred from homology"/>
<dbReference type="AlphaFoldDB" id="A0A821LQP0"/>
<feature type="binding site" description="axial binding residue" evidence="16">
    <location>
        <position position="442"/>
    </location>
    <ligand>
        <name>heme</name>
        <dbReference type="ChEBI" id="CHEBI:30413"/>
    </ligand>
    <ligandPart>
        <name>Fe</name>
        <dbReference type="ChEBI" id="CHEBI:18248"/>
    </ligandPart>
</feature>
<comment type="caution">
    <text evidence="19">The sequence shown here is derived from an EMBL/GenBank/DDBJ whole genome shotgun (WGS) entry which is preliminary data.</text>
</comment>
<keyword evidence="7 16" id="KW-0349">Heme</keyword>